<dbReference type="InterPro" id="IPR011011">
    <property type="entry name" value="Znf_FYVE_PHD"/>
</dbReference>
<evidence type="ECO:0000313" key="6">
    <source>
        <dbReference type="RefSeq" id="XP_003739319.1"/>
    </source>
</evidence>
<evidence type="ECO:0000259" key="4">
    <source>
        <dbReference type="PROSITE" id="PS51294"/>
    </source>
</evidence>
<dbReference type="InterPro" id="IPR037830">
    <property type="entry name" value="ZZZ3"/>
</dbReference>
<keyword evidence="5" id="KW-1185">Reference proteome</keyword>
<dbReference type="Proteomes" id="UP000694867">
    <property type="component" value="Unplaced"/>
</dbReference>
<accession>A0AAJ6QP65</accession>
<dbReference type="CDD" id="cd00167">
    <property type="entry name" value="SANT"/>
    <property type="match status" value="1"/>
</dbReference>
<feature type="region of interest" description="Disordered" evidence="2">
    <location>
        <begin position="194"/>
        <end position="223"/>
    </location>
</feature>
<feature type="region of interest" description="Disordered" evidence="2">
    <location>
        <begin position="27"/>
        <end position="88"/>
    </location>
</feature>
<evidence type="ECO:0000256" key="1">
    <source>
        <dbReference type="ARBA" id="ARBA00004123"/>
    </source>
</evidence>
<evidence type="ECO:0000313" key="5">
    <source>
        <dbReference type="Proteomes" id="UP000694867"/>
    </source>
</evidence>
<feature type="compositionally biased region" description="Acidic residues" evidence="2">
    <location>
        <begin position="46"/>
        <end position="59"/>
    </location>
</feature>
<feature type="domain" description="Myb-like" evidence="3">
    <location>
        <begin position="221"/>
        <end position="277"/>
    </location>
</feature>
<comment type="subcellular location">
    <subcellularLocation>
        <location evidence="1">Nucleus</location>
    </subcellularLocation>
</comment>
<evidence type="ECO:0000259" key="3">
    <source>
        <dbReference type="PROSITE" id="PS50090"/>
    </source>
</evidence>
<dbReference type="AlphaFoldDB" id="A0AAJ6QP65"/>
<dbReference type="PROSITE" id="PS50090">
    <property type="entry name" value="MYB_LIKE"/>
    <property type="match status" value="1"/>
</dbReference>
<proteinExistence type="predicted"/>
<dbReference type="PANTHER" id="PTHR22705">
    <property type="entry name" value="ZINC FINGER, ZZ DOMAIN CONTAINING 3"/>
    <property type="match status" value="1"/>
</dbReference>
<dbReference type="SMART" id="SM00717">
    <property type="entry name" value="SANT"/>
    <property type="match status" value="1"/>
</dbReference>
<protein>
    <submittedName>
        <fullName evidence="6">ZZ-type zinc finger-containing protein 3</fullName>
    </submittedName>
</protein>
<dbReference type="InterPro" id="IPR017930">
    <property type="entry name" value="Myb_dom"/>
</dbReference>
<dbReference type="PROSITE" id="PS51294">
    <property type="entry name" value="HTH_MYB"/>
    <property type="match status" value="1"/>
</dbReference>
<dbReference type="CTD" id="33977"/>
<dbReference type="GO" id="GO:0005634">
    <property type="term" value="C:nucleus"/>
    <property type="evidence" value="ECO:0007669"/>
    <property type="project" value="UniProtKB-SubCell"/>
</dbReference>
<dbReference type="Gene3D" id="1.10.10.60">
    <property type="entry name" value="Homeodomain-like"/>
    <property type="match status" value="1"/>
</dbReference>
<evidence type="ECO:0000256" key="2">
    <source>
        <dbReference type="SAM" id="MobiDB-lite"/>
    </source>
</evidence>
<dbReference type="RefSeq" id="XP_003739319.1">
    <property type="nucleotide sequence ID" value="XM_003739271.1"/>
</dbReference>
<reference evidence="6" key="1">
    <citation type="submission" date="2025-08" db="UniProtKB">
        <authorList>
            <consortium name="RefSeq"/>
        </authorList>
    </citation>
    <scope>IDENTIFICATION</scope>
</reference>
<gene>
    <name evidence="6" type="primary">LOC100897910</name>
</gene>
<dbReference type="SUPFAM" id="SSF46689">
    <property type="entry name" value="Homeodomain-like"/>
    <property type="match status" value="1"/>
</dbReference>
<dbReference type="GeneID" id="100897910"/>
<organism evidence="5 6">
    <name type="scientific">Galendromus occidentalis</name>
    <name type="common">western predatory mite</name>
    <dbReference type="NCBI Taxonomy" id="34638"/>
    <lineage>
        <taxon>Eukaryota</taxon>
        <taxon>Metazoa</taxon>
        <taxon>Ecdysozoa</taxon>
        <taxon>Arthropoda</taxon>
        <taxon>Chelicerata</taxon>
        <taxon>Arachnida</taxon>
        <taxon>Acari</taxon>
        <taxon>Parasitiformes</taxon>
        <taxon>Mesostigmata</taxon>
        <taxon>Gamasina</taxon>
        <taxon>Phytoseioidea</taxon>
        <taxon>Phytoseiidae</taxon>
        <taxon>Typhlodrominae</taxon>
        <taxon>Galendromus</taxon>
    </lineage>
</organism>
<dbReference type="InterPro" id="IPR009057">
    <property type="entry name" value="Homeodomain-like_sf"/>
</dbReference>
<dbReference type="SUPFAM" id="SSF57903">
    <property type="entry name" value="FYVE/PHD zinc finger"/>
    <property type="match status" value="1"/>
</dbReference>
<name>A0AAJ6QP65_9ACAR</name>
<dbReference type="KEGG" id="goe:100897910"/>
<feature type="domain" description="HTH myb-type" evidence="4">
    <location>
        <begin position="228"/>
        <end position="281"/>
    </location>
</feature>
<sequence>MEENAGDHDIIAPGNFLVTAEEELGSLLDPSNDAFGNVAFETEVTVQDEEDEEPMEDNSQEASSEELSPKREKDEDEVPSSSTAHMSLNEMQRQVFSFETDHLALRANDEYKSVLKLLVLLEAQRMTAIQDLNTLAREKRAALSNPAEFVRKLQEGTLDLPLRQSIPEVPEVDLAKYSISAKFASACPQLTRAAGVEPSTSSTQELKSTKKARHLPKQASKPETFNKPWSIEEQLKLEELLVKHPPQVVEAGRWKKIAEELGNRTVKQVASRVQKYFIKLTKAGLQVPGRVPHIPKTGKKVRKVQSTLKTHSYYLSTFFPQHNTTVSLDDEPVAEYTVVKEEPDKVEQCATCSKLISDSAFRIHCKDCDAVFCTEDSCQQSSECAKSEHDLKLESRLQVDEDYIIDNHYLDPNYFPSKT</sequence>
<feature type="compositionally biased region" description="Polar residues" evidence="2">
    <location>
        <begin position="79"/>
        <end position="88"/>
    </location>
</feature>
<dbReference type="Pfam" id="PF00249">
    <property type="entry name" value="Myb_DNA-binding"/>
    <property type="match status" value="1"/>
</dbReference>
<dbReference type="InterPro" id="IPR001005">
    <property type="entry name" value="SANT/Myb"/>
</dbReference>
<dbReference type="PANTHER" id="PTHR22705:SF0">
    <property type="entry name" value="ZZ-TYPE ZINC FINGER-CONTAINING PROTEIN 3"/>
    <property type="match status" value="1"/>
</dbReference>